<proteinExistence type="predicted"/>
<sequence>MDTFCRQRRKKNHETFSLTSFFNSGYKEFVHVAFKSPEEVFVGKRGQRTAMPSQHLKKVQQNATVGRKGEHAKEKFPGLCVAADGSSSSPSAPSPSFVLITIIIIW</sequence>
<keyword evidence="2" id="KW-1185">Reference proteome</keyword>
<evidence type="ECO:0000313" key="1">
    <source>
        <dbReference type="EMBL" id="MPC88251.1"/>
    </source>
</evidence>
<name>A0A5B7IRQ2_PORTR</name>
<accession>A0A5B7IRQ2</accession>
<protein>
    <submittedName>
        <fullName evidence="1">Uncharacterized protein</fullName>
    </submittedName>
</protein>
<dbReference type="Proteomes" id="UP000324222">
    <property type="component" value="Unassembled WGS sequence"/>
</dbReference>
<organism evidence="1 2">
    <name type="scientific">Portunus trituberculatus</name>
    <name type="common">Swimming crab</name>
    <name type="synonym">Neptunus trituberculatus</name>
    <dbReference type="NCBI Taxonomy" id="210409"/>
    <lineage>
        <taxon>Eukaryota</taxon>
        <taxon>Metazoa</taxon>
        <taxon>Ecdysozoa</taxon>
        <taxon>Arthropoda</taxon>
        <taxon>Crustacea</taxon>
        <taxon>Multicrustacea</taxon>
        <taxon>Malacostraca</taxon>
        <taxon>Eumalacostraca</taxon>
        <taxon>Eucarida</taxon>
        <taxon>Decapoda</taxon>
        <taxon>Pleocyemata</taxon>
        <taxon>Brachyura</taxon>
        <taxon>Eubrachyura</taxon>
        <taxon>Portunoidea</taxon>
        <taxon>Portunidae</taxon>
        <taxon>Portuninae</taxon>
        <taxon>Portunus</taxon>
    </lineage>
</organism>
<dbReference type="EMBL" id="VSRR010077196">
    <property type="protein sequence ID" value="MPC88251.1"/>
    <property type="molecule type" value="Genomic_DNA"/>
</dbReference>
<gene>
    <name evidence="1" type="ORF">E2C01_083151</name>
</gene>
<comment type="caution">
    <text evidence="1">The sequence shown here is derived from an EMBL/GenBank/DDBJ whole genome shotgun (WGS) entry which is preliminary data.</text>
</comment>
<dbReference type="AlphaFoldDB" id="A0A5B7IRQ2"/>
<reference evidence="1 2" key="1">
    <citation type="submission" date="2019-05" db="EMBL/GenBank/DDBJ databases">
        <title>Another draft genome of Portunus trituberculatus and its Hox gene families provides insights of decapod evolution.</title>
        <authorList>
            <person name="Jeong J.-H."/>
            <person name="Song I."/>
            <person name="Kim S."/>
            <person name="Choi T."/>
            <person name="Kim D."/>
            <person name="Ryu S."/>
            <person name="Kim W."/>
        </authorList>
    </citation>
    <scope>NUCLEOTIDE SEQUENCE [LARGE SCALE GENOMIC DNA]</scope>
    <source>
        <tissue evidence="1">Muscle</tissue>
    </source>
</reference>
<evidence type="ECO:0000313" key="2">
    <source>
        <dbReference type="Proteomes" id="UP000324222"/>
    </source>
</evidence>